<sequence>MAEGSARRLALVLLALSALPALAAPPLPAPIRGMTDEAFAECRSAGGAPSLAADYARPADLNGDGTEDFLVDFVGLTCAGADGHFRGPDGFPVSVWLSGPGGHVRAWSGTALESRLETETDPPGVIVRLAGASCDPPGTGACERRLDLAAPAGAGAASGRPGGWSLRAAPGPAPVAVAPMPGPLRDMALFCLSGRPFLALMPAPGASLPETITLSFRFSDRTLTATARHEATAGEAHVIDLATTPLAQALAGRDSAVDVALGEKPLGTLSLAGSSKAIRGALEGCLRF</sequence>
<comment type="caution">
    <text evidence="2">The sequence shown here is derived from an EMBL/GenBank/DDBJ whole genome shotgun (WGS) entry which is preliminary data.</text>
</comment>
<gene>
    <name evidence="2" type="ORF">FJM51_11960</name>
</gene>
<keyword evidence="1" id="KW-0732">Signal</keyword>
<accession>A0A501WU56</accession>
<dbReference type="OrthoDB" id="7444491at2"/>
<dbReference type="Proteomes" id="UP000319255">
    <property type="component" value="Unassembled WGS sequence"/>
</dbReference>
<evidence type="ECO:0000313" key="2">
    <source>
        <dbReference type="EMBL" id="TPE50501.1"/>
    </source>
</evidence>
<reference evidence="2 3" key="1">
    <citation type="submission" date="2019-06" db="EMBL/GenBank/DDBJ databases">
        <title>A novel bacterium of genus Amaricoccus, isolated from marine sediment.</title>
        <authorList>
            <person name="Huang H."/>
            <person name="Mo K."/>
            <person name="Hu Y."/>
        </authorList>
    </citation>
    <scope>NUCLEOTIDE SEQUENCE [LARGE SCALE GENOMIC DNA]</scope>
    <source>
        <strain evidence="2 3">HB172011</strain>
    </source>
</reference>
<protein>
    <submittedName>
        <fullName evidence="2">Uncharacterized protein</fullName>
    </submittedName>
</protein>
<feature type="signal peptide" evidence="1">
    <location>
        <begin position="1"/>
        <end position="23"/>
    </location>
</feature>
<proteinExistence type="predicted"/>
<evidence type="ECO:0000256" key="1">
    <source>
        <dbReference type="SAM" id="SignalP"/>
    </source>
</evidence>
<dbReference type="RefSeq" id="WP_140454378.1">
    <property type="nucleotide sequence ID" value="NZ_VFRP01000010.1"/>
</dbReference>
<keyword evidence="3" id="KW-1185">Reference proteome</keyword>
<evidence type="ECO:0000313" key="3">
    <source>
        <dbReference type="Proteomes" id="UP000319255"/>
    </source>
</evidence>
<feature type="chain" id="PRO_5021220305" evidence="1">
    <location>
        <begin position="24"/>
        <end position="288"/>
    </location>
</feature>
<name>A0A501WU56_9RHOB</name>
<organism evidence="2 3">
    <name type="scientific">Amaricoccus solimangrovi</name>
    <dbReference type="NCBI Taxonomy" id="2589815"/>
    <lineage>
        <taxon>Bacteria</taxon>
        <taxon>Pseudomonadati</taxon>
        <taxon>Pseudomonadota</taxon>
        <taxon>Alphaproteobacteria</taxon>
        <taxon>Rhodobacterales</taxon>
        <taxon>Paracoccaceae</taxon>
        <taxon>Amaricoccus</taxon>
    </lineage>
</organism>
<dbReference type="EMBL" id="VFRP01000010">
    <property type="protein sequence ID" value="TPE50501.1"/>
    <property type="molecule type" value="Genomic_DNA"/>
</dbReference>
<dbReference type="AlphaFoldDB" id="A0A501WU56"/>